<dbReference type="EMBL" id="NJHS01000030">
    <property type="protein sequence ID" value="PNJ99551.1"/>
    <property type="molecule type" value="Genomic_DNA"/>
</dbReference>
<evidence type="ECO:0000313" key="1">
    <source>
        <dbReference type="EMBL" id="PNJ99551.1"/>
    </source>
</evidence>
<dbReference type="SUPFAM" id="SSF51120">
    <property type="entry name" value="beta-Roll"/>
    <property type="match status" value="1"/>
</dbReference>
<sequence>MATDITKILIGETTALIPQAGASTAPEHLLDGGSGDTDFPYGKFKAMATVGEIDPKTGHVLTGWPDGQAAWLLNEDTIRVAYQSESYATFVKETYGWKMDSGVSFTGSHVHVIDYNRAAFADFLNNNSPASKMFEGAGHLFNTVYNVFGEIVDGKNADPKDLSAKWGNQTGADGTLYEFDERYRLTQGDWFFHSFCGAYYEEANKYGNGIGFADDVWLMGEEWNIGQMYSSRGGDKFFTDNTMGLASMVVDIANKTAYTVPVLGQSGYEKILPINSGHKDYVVLVMSGYNLEVEPAPLKIYIGKKNVDAAGKAMNYNTASARDAFLGRNGLLFGQLYGMAATNDTYADLGIANVDADTEMLNAYTADTDAPDTFKVRYYPTKYRWDGFDTPENAGKTEVYRWLQDGDTVGGVKEANEQAEGYTFFNGDSKVEHPAVDPDITQSRYVINLTDARSILGIDFNNIVTDLTNDADGNGLPDYLSADVTRVLAGVDGALVLETNGKGAAPTGPNNPASSLTHAIHVEQGKAYADQPDGLQWVKTSDGDYLILDEDSGNDYGERKYVLPIDSETLQLTDPGTGYFLASAGGSLNPRAKAKVAAIPGTFSRATGAEFSSTWNVTHLVAKKEDGSFYTQEELDGTGAQRIIGSLPLEEQTFIGVVQQGGESGGILAERKADQGGQIFMFNITEPLEFVKPLITGTPNADTIEAGVGEFTGVNSLVFTGAGKDEVDIPIGGAKLYLGSNSIFTGSGADTISVTDKDRAFGGSGDDKFDATEATGYRISGGVGNDIFYLGVNGRAIGGDGDDRFFVGEGGGNIISGGAGADQFWILTDDPTKLKASNTIVDYTIGTDVIGIANQVADSVDDLTLSGSNISLNGVLIATLNGVNVASATFVFGNPLAS</sequence>
<dbReference type="InterPro" id="IPR011049">
    <property type="entry name" value="Serralysin-like_metalloprot_C"/>
</dbReference>
<gene>
    <name evidence="1" type="ORF">CEP15_06425</name>
</gene>
<comment type="caution">
    <text evidence="1">The sequence shown here is derived from an EMBL/GenBank/DDBJ whole genome shotgun (WGS) entry which is preliminary data.</text>
</comment>
<protein>
    <submittedName>
        <fullName evidence="1">Hemolysin-type calcium-binding protein</fullName>
    </submittedName>
</protein>
<name>A0ABX4WQ70_9CYAN</name>
<accession>A0ABX4WQ70</accession>
<organism evidence="1 2">
    <name type="scientific">Cylindrospermopsis raciborskii C07</name>
    <dbReference type="NCBI Taxonomy" id="2014886"/>
    <lineage>
        <taxon>Bacteria</taxon>
        <taxon>Bacillati</taxon>
        <taxon>Cyanobacteriota</taxon>
        <taxon>Cyanophyceae</taxon>
        <taxon>Nostocales</taxon>
        <taxon>Aphanizomenonaceae</taxon>
        <taxon>Cylindrospermopsis</taxon>
    </lineage>
</organism>
<keyword evidence="2" id="KW-1185">Reference proteome</keyword>
<reference evidence="1 2" key="1">
    <citation type="submission" date="2017-06" db="EMBL/GenBank/DDBJ databases">
        <title>Genome variation in co-occurring toxic Cylindrospermopsis raciborskii strains determines phenotypic plasticity.</title>
        <authorList>
            <person name="Willis A."/>
            <person name="Woodhouse J."/>
            <person name="Ongley S."/>
            <person name="Jex A."/>
            <person name="Burford M."/>
            <person name="Neilan B."/>
        </authorList>
    </citation>
    <scope>NUCLEOTIDE SEQUENCE [LARGE SCALE GENOMIC DNA]</scope>
    <source>
        <strain evidence="1 2">C07</strain>
    </source>
</reference>
<dbReference type="PRINTS" id="PR00313">
    <property type="entry name" value="CABNDNGRPT"/>
</dbReference>
<proteinExistence type="predicted"/>
<evidence type="ECO:0000313" key="2">
    <source>
        <dbReference type="Proteomes" id="UP000236284"/>
    </source>
</evidence>
<dbReference type="Proteomes" id="UP000236284">
    <property type="component" value="Unassembled WGS sequence"/>
</dbReference>
<dbReference type="RefSeq" id="WP_102938635.1">
    <property type="nucleotide sequence ID" value="NZ_NJHS01000030.1"/>
</dbReference>
<dbReference type="Gene3D" id="2.160.20.160">
    <property type="match status" value="1"/>
</dbReference>